<accession>A0A2S7WJN5</accession>
<name>A0A2S7WJN5_9FLAO</name>
<dbReference type="GO" id="GO:0046464">
    <property type="term" value="P:acylglycerol catabolic process"/>
    <property type="evidence" value="ECO:0007669"/>
    <property type="project" value="TreeGrafter"/>
</dbReference>
<dbReference type="OrthoDB" id="9773293at2"/>
<dbReference type="SUPFAM" id="SSF53474">
    <property type="entry name" value="alpha/beta-Hydrolases"/>
    <property type="match status" value="1"/>
</dbReference>
<gene>
    <name evidence="2" type="ORF">BTO18_00895</name>
</gene>
<dbReference type="InterPro" id="IPR029058">
    <property type="entry name" value="AB_hydrolase_fold"/>
</dbReference>
<proteinExistence type="predicted"/>
<dbReference type="InterPro" id="IPR000073">
    <property type="entry name" value="AB_hydrolase_1"/>
</dbReference>
<dbReference type="PANTHER" id="PTHR43798:SF33">
    <property type="entry name" value="HYDROLASE, PUTATIVE (AFU_ORTHOLOGUE AFUA_2G14860)-RELATED"/>
    <property type="match status" value="1"/>
</dbReference>
<dbReference type="AlphaFoldDB" id="A0A2S7WJN5"/>
<dbReference type="Pfam" id="PF00561">
    <property type="entry name" value="Abhydrolase_1"/>
    <property type="match status" value="1"/>
</dbReference>
<dbReference type="Proteomes" id="UP000238882">
    <property type="component" value="Unassembled WGS sequence"/>
</dbReference>
<feature type="domain" description="AB hydrolase-1" evidence="1">
    <location>
        <begin position="31"/>
        <end position="117"/>
    </location>
</feature>
<reference evidence="2 3" key="1">
    <citation type="submission" date="2016-12" db="EMBL/GenBank/DDBJ databases">
        <title>Trade-off between light-utilization and light-protection in marine flavobacteria.</title>
        <authorList>
            <person name="Kumagai Y."/>
            <person name="Yoshizawa S."/>
            <person name="Kogure K."/>
            <person name="Iwasaki W."/>
        </authorList>
    </citation>
    <scope>NUCLEOTIDE SEQUENCE [LARGE SCALE GENOMIC DNA]</scope>
    <source>
        <strain evidence="2 3">NBRC 108759</strain>
    </source>
</reference>
<dbReference type="EMBL" id="MSCN01000001">
    <property type="protein sequence ID" value="PQJ77827.1"/>
    <property type="molecule type" value="Genomic_DNA"/>
</dbReference>
<dbReference type="Gene3D" id="3.40.50.1820">
    <property type="entry name" value="alpha/beta hydrolase"/>
    <property type="match status" value="1"/>
</dbReference>
<organism evidence="2 3">
    <name type="scientific">Polaribacter porphyrae</name>
    <dbReference type="NCBI Taxonomy" id="1137780"/>
    <lineage>
        <taxon>Bacteria</taxon>
        <taxon>Pseudomonadati</taxon>
        <taxon>Bacteroidota</taxon>
        <taxon>Flavobacteriia</taxon>
        <taxon>Flavobacteriales</taxon>
        <taxon>Flavobacteriaceae</taxon>
    </lineage>
</organism>
<evidence type="ECO:0000259" key="1">
    <source>
        <dbReference type="Pfam" id="PF00561"/>
    </source>
</evidence>
<comment type="caution">
    <text evidence="2">The sequence shown here is derived from an EMBL/GenBank/DDBJ whole genome shotgun (WGS) entry which is preliminary data.</text>
</comment>
<dbReference type="GO" id="GO:0047372">
    <property type="term" value="F:monoacylglycerol lipase activity"/>
    <property type="evidence" value="ECO:0007669"/>
    <property type="project" value="TreeGrafter"/>
</dbReference>
<sequence>MNIENWRKKGRKIPAFDNEVFVIDTNTDKEVLLILHGYACSSYDYYKILPELSKHYRVIIPDLICFGSSTKYINKYFSVIEQTDVIIELLKILYVKQMTILAHDYGVSIASELIARKESSLIDFNIKQLFLSNHYVPKKYFEDEDTGEDTNIETCSFSKNTTSMMSSFSVFKKHKKKNLFQVDNLNDEDFKTMWALHVCNEGIEVIDFISNYDFERKIFWDRWMNALKTTSINIKFFWGKNDVSNSLKIVDSLAKSIDNTEVHFEESCGYYPMLEKPLKLTNFLVNS</sequence>
<dbReference type="InterPro" id="IPR050266">
    <property type="entry name" value="AB_hydrolase_sf"/>
</dbReference>
<keyword evidence="3" id="KW-1185">Reference proteome</keyword>
<evidence type="ECO:0000313" key="3">
    <source>
        <dbReference type="Proteomes" id="UP000238882"/>
    </source>
</evidence>
<dbReference type="RefSeq" id="WP_105014409.1">
    <property type="nucleotide sequence ID" value="NZ_MSCN01000001.1"/>
</dbReference>
<evidence type="ECO:0000313" key="2">
    <source>
        <dbReference type="EMBL" id="PQJ77827.1"/>
    </source>
</evidence>
<dbReference type="PANTHER" id="PTHR43798">
    <property type="entry name" value="MONOACYLGLYCEROL LIPASE"/>
    <property type="match status" value="1"/>
</dbReference>
<protein>
    <recommendedName>
        <fullName evidence="1">AB hydrolase-1 domain-containing protein</fullName>
    </recommendedName>
</protein>
<dbReference type="GO" id="GO:0016020">
    <property type="term" value="C:membrane"/>
    <property type="evidence" value="ECO:0007669"/>
    <property type="project" value="TreeGrafter"/>
</dbReference>